<sequence length="34" mass="4180">MDSFSYNLSYDFSHNSYYQLKILFYCLCLTLWSL</sequence>
<dbReference type="AlphaFoldDB" id="A0A0A9GXA4"/>
<reference evidence="1" key="2">
    <citation type="journal article" date="2015" name="Data Brief">
        <title>Shoot transcriptome of the giant reed, Arundo donax.</title>
        <authorList>
            <person name="Barrero R.A."/>
            <person name="Guerrero F.D."/>
            <person name="Moolhuijzen P."/>
            <person name="Goolsby J.A."/>
            <person name="Tidwell J."/>
            <person name="Bellgard S.E."/>
            <person name="Bellgard M.I."/>
        </authorList>
    </citation>
    <scope>NUCLEOTIDE SEQUENCE</scope>
    <source>
        <tissue evidence="1">Shoot tissue taken approximately 20 cm above the soil surface</tissue>
    </source>
</reference>
<name>A0A0A9GXA4_ARUDO</name>
<dbReference type="EMBL" id="GBRH01168301">
    <property type="protein sequence ID" value="JAE29595.1"/>
    <property type="molecule type" value="Transcribed_RNA"/>
</dbReference>
<reference evidence="1" key="1">
    <citation type="submission" date="2014-09" db="EMBL/GenBank/DDBJ databases">
        <authorList>
            <person name="Magalhaes I.L.F."/>
            <person name="Oliveira U."/>
            <person name="Santos F.R."/>
            <person name="Vidigal T.H.D.A."/>
            <person name="Brescovit A.D."/>
            <person name="Santos A.J."/>
        </authorList>
    </citation>
    <scope>NUCLEOTIDE SEQUENCE</scope>
    <source>
        <tissue evidence="1">Shoot tissue taken approximately 20 cm above the soil surface</tissue>
    </source>
</reference>
<accession>A0A0A9GXA4</accession>
<protein>
    <submittedName>
        <fullName evidence="1">Uncharacterized protein</fullName>
    </submittedName>
</protein>
<proteinExistence type="predicted"/>
<organism evidence="1">
    <name type="scientific">Arundo donax</name>
    <name type="common">Giant reed</name>
    <name type="synonym">Donax arundinaceus</name>
    <dbReference type="NCBI Taxonomy" id="35708"/>
    <lineage>
        <taxon>Eukaryota</taxon>
        <taxon>Viridiplantae</taxon>
        <taxon>Streptophyta</taxon>
        <taxon>Embryophyta</taxon>
        <taxon>Tracheophyta</taxon>
        <taxon>Spermatophyta</taxon>
        <taxon>Magnoliopsida</taxon>
        <taxon>Liliopsida</taxon>
        <taxon>Poales</taxon>
        <taxon>Poaceae</taxon>
        <taxon>PACMAD clade</taxon>
        <taxon>Arundinoideae</taxon>
        <taxon>Arundineae</taxon>
        <taxon>Arundo</taxon>
    </lineage>
</organism>
<evidence type="ECO:0000313" key="1">
    <source>
        <dbReference type="EMBL" id="JAE29595.1"/>
    </source>
</evidence>